<feature type="domain" description="Heat-inducible transcription repressor HrcA C-terminal" evidence="6">
    <location>
        <begin position="127"/>
        <end position="332"/>
    </location>
</feature>
<reference evidence="7 8" key="1">
    <citation type="submission" date="2019-01" db="EMBL/GenBank/DDBJ databases">
        <authorList>
            <consortium name="Pathogen Informatics"/>
        </authorList>
    </citation>
    <scope>NUCLEOTIDE SEQUENCE [LARGE SCALE GENOMIC DNA]</scope>
    <source>
        <strain evidence="7 8">NCTC10183</strain>
    </source>
</reference>
<dbReference type="SUPFAM" id="SSF46785">
    <property type="entry name" value="Winged helix' DNA-binding domain"/>
    <property type="match status" value="1"/>
</dbReference>
<keyword evidence="8" id="KW-1185">Reference proteome</keyword>
<gene>
    <name evidence="5 7" type="primary">hrcA</name>
    <name evidence="7" type="ORF">NCTC10183_00762</name>
</gene>
<keyword evidence="1 5" id="KW-0678">Repressor</keyword>
<proteinExistence type="inferred from homology"/>
<dbReference type="PANTHER" id="PTHR34824:SF1">
    <property type="entry name" value="HEAT-INDUCIBLE TRANSCRIPTION REPRESSOR HRCA"/>
    <property type="match status" value="1"/>
</dbReference>
<evidence type="ECO:0000256" key="1">
    <source>
        <dbReference type="ARBA" id="ARBA00022491"/>
    </source>
</evidence>
<evidence type="ECO:0000256" key="3">
    <source>
        <dbReference type="ARBA" id="ARBA00023016"/>
    </source>
</evidence>
<dbReference type="AlphaFoldDB" id="A0A449A3W6"/>
<dbReference type="STRING" id="29556.VO56_00820"/>
<dbReference type="SUPFAM" id="SSF55781">
    <property type="entry name" value="GAF domain-like"/>
    <property type="match status" value="1"/>
</dbReference>
<dbReference type="EMBL" id="LR214950">
    <property type="protein sequence ID" value="VEU58970.1"/>
    <property type="molecule type" value="Genomic_DNA"/>
</dbReference>
<dbReference type="OrthoDB" id="9783139at2"/>
<dbReference type="InterPro" id="IPR021153">
    <property type="entry name" value="HrcA_C"/>
</dbReference>
<dbReference type="InterPro" id="IPR036390">
    <property type="entry name" value="WH_DNA-bd_sf"/>
</dbReference>
<dbReference type="GO" id="GO:0045892">
    <property type="term" value="P:negative regulation of DNA-templated transcription"/>
    <property type="evidence" value="ECO:0007669"/>
    <property type="project" value="UniProtKB-UniRule"/>
</dbReference>
<accession>A0A449A3W6</accession>
<keyword evidence="2 5" id="KW-0805">Transcription regulation</keyword>
<dbReference type="PIRSF" id="PIRSF005485">
    <property type="entry name" value="HrcA"/>
    <property type="match status" value="1"/>
</dbReference>
<evidence type="ECO:0000313" key="8">
    <source>
        <dbReference type="Proteomes" id="UP000290568"/>
    </source>
</evidence>
<comment type="similarity">
    <text evidence="5">Belongs to the HrcA family.</text>
</comment>
<dbReference type="HAMAP" id="MF_00081">
    <property type="entry name" value="HrcA"/>
    <property type="match status" value="1"/>
</dbReference>
<evidence type="ECO:0000256" key="2">
    <source>
        <dbReference type="ARBA" id="ARBA00023015"/>
    </source>
</evidence>
<evidence type="ECO:0000256" key="4">
    <source>
        <dbReference type="ARBA" id="ARBA00023163"/>
    </source>
</evidence>
<protein>
    <recommendedName>
        <fullName evidence="5">Heat-inducible transcription repressor HrcA</fullName>
    </recommendedName>
</protein>
<keyword evidence="4 5" id="KW-0804">Transcription</keyword>
<sequence length="360" mass="40912">MKISNASAKKMYTQINDQLRLTEEYENILKRTVEIFIEEGEVVSSSLILKKSKGLINSSSAKIRYQMSDLELEEYLEKSHSSAGRKPTIKGIDYYSKFLLDSDKNKWIKKIEEEIKQKFAQKKGEIEQTVDKAAEVISEITGITLVTTNVNINEEETMKGLELIPLSESSATIVMVVSSGKVHSKILNFNSNEISISDLKIAVNIFKERLIDTKICDLITKTDLLREPLSQAVQNYQNVLESFVNQVFKGIIQENTQNKIYGKNNIILNRDINRQELVKLIDLIENYSVWEDINAKHKTNETTKINVNDSTALISKKIDSQKYHIAEISAVGTNTKNLPKMKVAIALLEDFLNTSEDKNK</sequence>
<dbReference type="Pfam" id="PF01628">
    <property type="entry name" value="HrcA"/>
    <property type="match status" value="1"/>
</dbReference>
<keyword evidence="3 5" id="KW-0346">Stress response</keyword>
<name>A0A449A3W6_9BACT</name>
<dbReference type="Gene3D" id="1.10.10.10">
    <property type="entry name" value="Winged helix-like DNA-binding domain superfamily/Winged helix DNA-binding domain"/>
    <property type="match status" value="1"/>
</dbReference>
<dbReference type="PANTHER" id="PTHR34824">
    <property type="entry name" value="HEAT-INDUCIBLE TRANSCRIPTION REPRESSOR HRCA"/>
    <property type="match status" value="1"/>
</dbReference>
<comment type="function">
    <text evidence="5">Negative regulator of class I heat shock genes (grpE-dnaK-dnaJ and groELS operons). Prevents heat-shock induction of these operons.</text>
</comment>
<dbReference type="RefSeq" id="WP_129620582.1">
    <property type="nucleotide sequence ID" value="NZ_LR214950.1"/>
</dbReference>
<evidence type="ECO:0000313" key="7">
    <source>
        <dbReference type="EMBL" id="VEU58970.1"/>
    </source>
</evidence>
<dbReference type="InterPro" id="IPR002571">
    <property type="entry name" value="HrcA"/>
</dbReference>
<organism evidence="7 8">
    <name type="scientific">Mycoplasmopsis gallinacea</name>
    <dbReference type="NCBI Taxonomy" id="29556"/>
    <lineage>
        <taxon>Bacteria</taxon>
        <taxon>Bacillati</taxon>
        <taxon>Mycoplasmatota</taxon>
        <taxon>Mycoplasmoidales</taxon>
        <taxon>Metamycoplasmataceae</taxon>
        <taxon>Mycoplasmopsis</taxon>
    </lineage>
</organism>
<dbReference type="InterPro" id="IPR036388">
    <property type="entry name" value="WH-like_DNA-bd_sf"/>
</dbReference>
<dbReference type="GO" id="GO:0003677">
    <property type="term" value="F:DNA binding"/>
    <property type="evidence" value="ECO:0007669"/>
    <property type="project" value="InterPro"/>
</dbReference>
<dbReference type="Proteomes" id="UP000290568">
    <property type="component" value="Chromosome"/>
</dbReference>
<evidence type="ECO:0000259" key="6">
    <source>
        <dbReference type="Pfam" id="PF01628"/>
    </source>
</evidence>
<evidence type="ECO:0000256" key="5">
    <source>
        <dbReference type="HAMAP-Rule" id="MF_00081"/>
    </source>
</evidence>